<keyword evidence="1" id="KW-0547">Nucleotide-binding</keyword>
<dbReference type="PANTHER" id="PTHR12169:SF6">
    <property type="entry name" value="AFG1-LIKE ATPASE"/>
    <property type="match status" value="1"/>
</dbReference>
<dbReference type="Pfam" id="PF03969">
    <property type="entry name" value="AFG1_ATPase"/>
    <property type="match status" value="1"/>
</dbReference>
<dbReference type="PANTHER" id="PTHR12169">
    <property type="entry name" value="ATPASE N2B"/>
    <property type="match status" value="1"/>
</dbReference>
<dbReference type="STRING" id="265719.SAMN04488509_105131"/>
<dbReference type="NCBIfam" id="NF040713">
    <property type="entry name" value="ZapE"/>
    <property type="match status" value="1"/>
</dbReference>
<reference evidence="3 4" key="1">
    <citation type="submission" date="2016-10" db="EMBL/GenBank/DDBJ databases">
        <authorList>
            <person name="de Groot N.N."/>
        </authorList>
    </citation>
    <scope>NUCLEOTIDE SEQUENCE [LARGE SCALE GENOMIC DNA]</scope>
    <source>
        <strain evidence="3 4">DSM 16957</strain>
    </source>
</reference>
<dbReference type="OrthoDB" id="9774491at2"/>
<name>A0A1G6WTL2_9GAMM</name>
<gene>
    <name evidence="3" type="ORF">SAMN04488509_105131</name>
</gene>
<dbReference type="GO" id="GO:0016887">
    <property type="term" value="F:ATP hydrolysis activity"/>
    <property type="evidence" value="ECO:0007669"/>
    <property type="project" value="InterPro"/>
</dbReference>
<protein>
    <submittedName>
        <fullName evidence="3">Cell division protein ZapE</fullName>
    </submittedName>
</protein>
<sequence>MSAAAPAQAAPTGPTRAYLDGAAAGRWLQDPAQLAALRELERIHAALLDPPKAGLLDRLRGRRPPPPRGLYLWGGVGRGKTFVVDLFYEQLPIAAKRRVHFHRFMTEVHERLRALPGRSDPLAEVAEDLADEIRLLCLDEFFVVDIGDAMILGRLLQHLIARGVCLVTTSNTVPDNLYRDGLQRERFLPAIALLNAHCVVHEIASATDYRLRNLRQGRTWLVPDDDSAEAELHALFERLTVEAEPGGAPCEINGRTVPCRRQAEGVAWFDFAALCEGPRAVADYIELARDFHTVLLSGLPQLDVSRDNAARRFVHLVDEFYDRAVNLVVAAAVPITGIYVGERLRHEYERTTSRLIEMQSEDYLGREHRP</sequence>
<dbReference type="AlphaFoldDB" id="A0A1G6WTL2"/>
<keyword evidence="4" id="KW-1185">Reference proteome</keyword>
<keyword evidence="3" id="KW-0132">Cell division</keyword>
<evidence type="ECO:0000313" key="4">
    <source>
        <dbReference type="Proteomes" id="UP000199603"/>
    </source>
</evidence>
<keyword evidence="2" id="KW-0067">ATP-binding</keyword>
<accession>A0A1G6WTL2</accession>
<dbReference type="GO" id="GO:0005524">
    <property type="term" value="F:ATP binding"/>
    <property type="evidence" value="ECO:0007669"/>
    <property type="project" value="UniProtKB-KW"/>
</dbReference>
<dbReference type="GO" id="GO:0051301">
    <property type="term" value="P:cell division"/>
    <property type="evidence" value="ECO:0007669"/>
    <property type="project" value="UniProtKB-KW"/>
</dbReference>
<dbReference type="GO" id="GO:0032153">
    <property type="term" value="C:cell division site"/>
    <property type="evidence" value="ECO:0007669"/>
    <property type="project" value="TreeGrafter"/>
</dbReference>
<evidence type="ECO:0000256" key="2">
    <source>
        <dbReference type="ARBA" id="ARBA00022840"/>
    </source>
</evidence>
<dbReference type="GO" id="GO:0005737">
    <property type="term" value="C:cytoplasm"/>
    <property type="evidence" value="ECO:0007669"/>
    <property type="project" value="TreeGrafter"/>
</dbReference>
<proteinExistence type="predicted"/>
<dbReference type="SUPFAM" id="SSF52540">
    <property type="entry name" value="P-loop containing nucleoside triphosphate hydrolases"/>
    <property type="match status" value="1"/>
</dbReference>
<dbReference type="Proteomes" id="UP000199603">
    <property type="component" value="Unassembled WGS sequence"/>
</dbReference>
<evidence type="ECO:0000256" key="1">
    <source>
        <dbReference type="ARBA" id="ARBA00022741"/>
    </source>
</evidence>
<keyword evidence="3" id="KW-0131">Cell cycle</keyword>
<dbReference type="Gene3D" id="3.40.50.300">
    <property type="entry name" value="P-loop containing nucleotide triphosphate hydrolases"/>
    <property type="match status" value="1"/>
</dbReference>
<dbReference type="InterPro" id="IPR027417">
    <property type="entry name" value="P-loop_NTPase"/>
</dbReference>
<dbReference type="RefSeq" id="WP_091242336.1">
    <property type="nucleotide sequence ID" value="NZ_FNAG01000005.1"/>
</dbReference>
<organism evidence="3 4">
    <name type="scientific">Aquimonas voraii</name>
    <dbReference type="NCBI Taxonomy" id="265719"/>
    <lineage>
        <taxon>Bacteria</taxon>
        <taxon>Pseudomonadati</taxon>
        <taxon>Pseudomonadota</taxon>
        <taxon>Gammaproteobacteria</taxon>
        <taxon>Lysobacterales</taxon>
        <taxon>Lysobacteraceae</taxon>
        <taxon>Aquimonas</taxon>
    </lineage>
</organism>
<dbReference type="InterPro" id="IPR005654">
    <property type="entry name" value="ATPase_AFG1-like"/>
</dbReference>
<dbReference type="EMBL" id="FNAG01000005">
    <property type="protein sequence ID" value="SDD68426.1"/>
    <property type="molecule type" value="Genomic_DNA"/>
</dbReference>
<evidence type="ECO:0000313" key="3">
    <source>
        <dbReference type="EMBL" id="SDD68426.1"/>
    </source>
</evidence>